<dbReference type="PANTHER" id="PTHR32166">
    <property type="entry name" value="OSJNBA0013A04.12 PROTEIN"/>
    <property type="match status" value="1"/>
</dbReference>
<evidence type="ECO:0000313" key="2">
    <source>
        <dbReference type="EMBL" id="KAG6480983.1"/>
    </source>
</evidence>
<proteinExistence type="predicted"/>
<keyword evidence="3" id="KW-1185">Reference proteome</keyword>
<dbReference type="SUPFAM" id="SSF53098">
    <property type="entry name" value="Ribonuclease H-like"/>
    <property type="match status" value="1"/>
</dbReference>
<dbReference type="AlphaFoldDB" id="A0A8J5F3J0"/>
<comment type="caution">
    <text evidence="2">The sequence shown here is derived from an EMBL/GenBank/DDBJ whole genome shotgun (WGS) entry which is preliminary data.</text>
</comment>
<dbReference type="Proteomes" id="UP000734854">
    <property type="component" value="Unassembled WGS sequence"/>
</dbReference>
<name>A0A8J5F3J0_ZINOF</name>
<evidence type="ECO:0000313" key="3">
    <source>
        <dbReference type="Proteomes" id="UP000734854"/>
    </source>
</evidence>
<sequence>MDYGNSQGFDKLFSLLSRRDMFLKSIDASHIVSFADTLYELFKPVVEEVGERNVIQVMTNYTQIHVAAGNKLTETFPILFWTSCSSQCMEATLEDMSNLKENLRAMVISAEWLDSSFSRMSAGVLIIELICSLPFWSSCVAIIRITEPLLQVLKLVENNKKPAMGYIHLAIYQVKHRKKKELVWKADYMTYWEIIDWRWIRQLTCPLYAAAFFLNPRFFIIQGDISNEISSGVLDCIEKLVPDANIQDKVQKALSLYKSSSGDFGRKMAIRARNTTSCGVVVNLWRLLACIGMTNSEFIGFYPTITRARFEEFNMYVFKKCRVEKCLRDMKMGKSNVDDVMLVSRSMEFSKSSSC</sequence>
<evidence type="ECO:0000259" key="1">
    <source>
        <dbReference type="Pfam" id="PF04937"/>
    </source>
</evidence>
<dbReference type="PANTHER" id="PTHR32166:SF88">
    <property type="entry name" value="HAT TRANSPOSON SUPERFAMILY"/>
    <property type="match status" value="1"/>
</dbReference>
<reference evidence="2 3" key="1">
    <citation type="submission" date="2020-08" db="EMBL/GenBank/DDBJ databases">
        <title>Plant Genome Project.</title>
        <authorList>
            <person name="Zhang R.-G."/>
        </authorList>
    </citation>
    <scope>NUCLEOTIDE SEQUENCE [LARGE SCALE GENOMIC DNA]</scope>
    <source>
        <tissue evidence="2">Rhizome</tissue>
    </source>
</reference>
<dbReference type="Pfam" id="PF04937">
    <property type="entry name" value="DUF659"/>
    <property type="match status" value="1"/>
</dbReference>
<dbReference type="InterPro" id="IPR012337">
    <property type="entry name" value="RNaseH-like_sf"/>
</dbReference>
<gene>
    <name evidence="2" type="ORF">ZIOFF_057574</name>
</gene>
<protein>
    <recommendedName>
        <fullName evidence="1">DUF659 domain-containing protein</fullName>
    </recommendedName>
</protein>
<organism evidence="2 3">
    <name type="scientific">Zingiber officinale</name>
    <name type="common">Ginger</name>
    <name type="synonym">Amomum zingiber</name>
    <dbReference type="NCBI Taxonomy" id="94328"/>
    <lineage>
        <taxon>Eukaryota</taxon>
        <taxon>Viridiplantae</taxon>
        <taxon>Streptophyta</taxon>
        <taxon>Embryophyta</taxon>
        <taxon>Tracheophyta</taxon>
        <taxon>Spermatophyta</taxon>
        <taxon>Magnoliopsida</taxon>
        <taxon>Liliopsida</taxon>
        <taxon>Zingiberales</taxon>
        <taxon>Zingiberaceae</taxon>
        <taxon>Zingiber</taxon>
    </lineage>
</organism>
<dbReference type="InterPro" id="IPR007021">
    <property type="entry name" value="DUF659"/>
</dbReference>
<accession>A0A8J5F3J0</accession>
<feature type="domain" description="DUF659" evidence="1">
    <location>
        <begin position="19"/>
        <end position="100"/>
    </location>
</feature>
<dbReference type="EMBL" id="JACMSC010000016">
    <property type="protein sequence ID" value="KAG6480983.1"/>
    <property type="molecule type" value="Genomic_DNA"/>
</dbReference>